<dbReference type="CDD" id="cd05374">
    <property type="entry name" value="17beta-HSD-like_SDR_c"/>
    <property type="match status" value="1"/>
</dbReference>
<evidence type="ECO:0000313" key="4">
    <source>
        <dbReference type="EMBL" id="TMW67911.1"/>
    </source>
</evidence>
<name>A0A8K1CQE9_PYTOL</name>
<evidence type="ECO:0000256" key="1">
    <source>
        <dbReference type="ARBA" id="ARBA00006484"/>
    </source>
</evidence>
<dbReference type="InterPro" id="IPR020904">
    <property type="entry name" value="Sc_DH/Rdtase_CS"/>
</dbReference>
<dbReference type="PANTHER" id="PTHR43976:SF16">
    <property type="entry name" value="SHORT-CHAIN DEHYDROGENASE_REDUCTASE FAMILY PROTEIN"/>
    <property type="match status" value="1"/>
</dbReference>
<keyword evidence="5" id="KW-1185">Reference proteome</keyword>
<organism evidence="4 5">
    <name type="scientific">Pythium oligandrum</name>
    <name type="common">Mycoparasitic fungus</name>
    <dbReference type="NCBI Taxonomy" id="41045"/>
    <lineage>
        <taxon>Eukaryota</taxon>
        <taxon>Sar</taxon>
        <taxon>Stramenopiles</taxon>
        <taxon>Oomycota</taxon>
        <taxon>Peronosporomycetes</taxon>
        <taxon>Pythiales</taxon>
        <taxon>Pythiaceae</taxon>
        <taxon>Pythium</taxon>
    </lineage>
</organism>
<dbReference type="AlphaFoldDB" id="A0A8K1CQE9"/>
<protein>
    <submittedName>
        <fullName evidence="4">Uncharacterized protein</fullName>
    </submittedName>
</protein>
<dbReference type="PRINTS" id="PR00080">
    <property type="entry name" value="SDRFAMILY"/>
</dbReference>
<evidence type="ECO:0000313" key="5">
    <source>
        <dbReference type="Proteomes" id="UP000794436"/>
    </source>
</evidence>
<dbReference type="OrthoDB" id="1274115at2759"/>
<comment type="similarity">
    <text evidence="1 3">Belongs to the short-chain dehydrogenases/reductases (SDR) family.</text>
</comment>
<dbReference type="Gene3D" id="3.40.50.720">
    <property type="entry name" value="NAD(P)-binding Rossmann-like Domain"/>
    <property type="match status" value="1"/>
</dbReference>
<dbReference type="InterPro" id="IPR036291">
    <property type="entry name" value="NAD(P)-bd_dom_sf"/>
</dbReference>
<evidence type="ECO:0000256" key="2">
    <source>
        <dbReference type="ARBA" id="ARBA00023002"/>
    </source>
</evidence>
<dbReference type="EMBL" id="SPLM01000003">
    <property type="protein sequence ID" value="TMW67911.1"/>
    <property type="molecule type" value="Genomic_DNA"/>
</dbReference>
<dbReference type="PROSITE" id="PS00061">
    <property type="entry name" value="ADH_SHORT"/>
    <property type="match status" value="1"/>
</dbReference>
<dbReference type="Proteomes" id="UP000794436">
    <property type="component" value="Unassembled WGS sequence"/>
</dbReference>
<proteinExistence type="inferred from homology"/>
<dbReference type="Pfam" id="PF00106">
    <property type="entry name" value="adh_short"/>
    <property type="match status" value="1"/>
</dbReference>
<accession>A0A8K1CQE9</accession>
<dbReference type="InterPro" id="IPR051911">
    <property type="entry name" value="SDR_oxidoreductase"/>
</dbReference>
<reference evidence="4" key="1">
    <citation type="submission" date="2019-03" db="EMBL/GenBank/DDBJ databases">
        <title>Long read genome sequence of the mycoparasitic Pythium oligandrum ATCC 38472 isolated from sugarbeet rhizosphere.</title>
        <authorList>
            <person name="Gaulin E."/>
        </authorList>
    </citation>
    <scope>NUCLEOTIDE SEQUENCE</scope>
    <source>
        <strain evidence="4">ATCC 38472_TT</strain>
    </source>
</reference>
<comment type="caution">
    <text evidence="4">The sequence shown here is derived from an EMBL/GenBank/DDBJ whole genome shotgun (WGS) entry which is preliminary data.</text>
</comment>
<gene>
    <name evidence="4" type="ORF">Poli38472_007583</name>
</gene>
<dbReference type="GO" id="GO:0016491">
    <property type="term" value="F:oxidoreductase activity"/>
    <property type="evidence" value="ECO:0007669"/>
    <property type="project" value="UniProtKB-KW"/>
</dbReference>
<keyword evidence="2" id="KW-0560">Oxidoreductase</keyword>
<evidence type="ECO:0000256" key="3">
    <source>
        <dbReference type="RuleBase" id="RU000363"/>
    </source>
</evidence>
<dbReference type="PRINTS" id="PR00081">
    <property type="entry name" value="GDHRDH"/>
</dbReference>
<sequence length="286" mass="30948">MTSTSTNVWLITGCSSGFGRELALAARRHGDLVIATARKVEALDELKNLGCDVLALDVTASEDVIKQVVDEAHALYGRIDILVNNAGYTIFGAVEEASDKDVFEMFDTNVFGLLRVTRAVVPYMREKRSGTIANIGSGAGYVPFPTNGVYGATKFAVAGVSQALAQEVAHLGIEVAVIEPGMFRTNILSTGRTFQHSIADYEPIRKVFDHQMETGFSVPPCDPAKGAQAIVEALTKTGRCVGRLLPRRLPLGGDCLPLMDAELALREKEKNDWVDFVDPKAFAFKP</sequence>
<dbReference type="SUPFAM" id="SSF51735">
    <property type="entry name" value="NAD(P)-binding Rossmann-fold domains"/>
    <property type="match status" value="1"/>
</dbReference>
<dbReference type="InterPro" id="IPR002347">
    <property type="entry name" value="SDR_fam"/>
</dbReference>
<dbReference type="PANTHER" id="PTHR43976">
    <property type="entry name" value="SHORT CHAIN DEHYDROGENASE"/>
    <property type="match status" value="1"/>
</dbReference>